<dbReference type="EMBL" id="JAHWDP010000001">
    <property type="protein sequence ID" value="MBW2937003.1"/>
    <property type="molecule type" value="Genomic_DNA"/>
</dbReference>
<dbReference type="InterPro" id="IPR005097">
    <property type="entry name" value="Sacchrp_dh_NADP-bd"/>
</dbReference>
<evidence type="ECO:0000259" key="2">
    <source>
        <dbReference type="Pfam" id="PF03435"/>
    </source>
</evidence>
<dbReference type="Pfam" id="PF03435">
    <property type="entry name" value="Sacchrp_dh_NADP"/>
    <property type="match status" value="1"/>
</dbReference>
<dbReference type="GO" id="GO:0004753">
    <property type="term" value="F:saccharopine dehydrogenase activity"/>
    <property type="evidence" value="ECO:0007669"/>
    <property type="project" value="TreeGrafter"/>
</dbReference>
<dbReference type="AlphaFoldDB" id="A0A9X1FLU4"/>
<evidence type="ECO:0000313" key="5">
    <source>
        <dbReference type="Proteomes" id="UP001138686"/>
    </source>
</evidence>
<keyword evidence="5" id="KW-1185">Reference proteome</keyword>
<comment type="caution">
    <text evidence="4">The sequence shown here is derived from an EMBL/GenBank/DDBJ whole genome shotgun (WGS) entry which is preliminary data.</text>
</comment>
<dbReference type="GO" id="GO:0019878">
    <property type="term" value="P:lysine biosynthetic process via aminoadipic acid"/>
    <property type="evidence" value="ECO:0007669"/>
    <property type="project" value="TreeGrafter"/>
</dbReference>
<dbReference type="InterPro" id="IPR032095">
    <property type="entry name" value="Sacchrp_dh-like_C"/>
</dbReference>
<evidence type="ECO:0000313" key="4">
    <source>
        <dbReference type="EMBL" id="MBW2937003.1"/>
    </source>
</evidence>
<keyword evidence="1" id="KW-0560">Oxidoreductase</keyword>
<protein>
    <submittedName>
        <fullName evidence="4">Saccharopine dehydrogenase NADP-binding domain-containing protein</fullName>
    </submittedName>
</protein>
<evidence type="ECO:0000259" key="3">
    <source>
        <dbReference type="Pfam" id="PF16653"/>
    </source>
</evidence>
<dbReference type="InterPro" id="IPR051168">
    <property type="entry name" value="AASS"/>
</dbReference>
<dbReference type="RefSeq" id="WP_219051023.1">
    <property type="nucleotide sequence ID" value="NZ_JAHWDP010000001.1"/>
</dbReference>
<gene>
    <name evidence="4" type="ORF">KXJ69_02735</name>
</gene>
<dbReference type="PANTHER" id="PTHR11133:SF23">
    <property type="entry name" value="SACCHAROPINE DEHYDROGENASE [NAD(+), L-LYSINE-FORMING]"/>
    <property type="match status" value="1"/>
</dbReference>
<reference evidence="4" key="1">
    <citation type="submission" date="2021-07" db="EMBL/GenBank/DDBJ databases">
        <title>Aureisphaera sp. CAU 1614 isolated from sea sediment.</title>
        <authorList>
            <person name="Kim W."/>
        </authorList>
    </citation>
    <scope>NUCLEOTIDE SEQUENCE</scope>
    <source>
        <strain evidence="4">CAU 1614</strain>
    </source>
</reference>
<proteinExistence type="predicted"/>
<dbReference type="PANTHER" id="PTHR11133">
    <property type="entry name" value="SACCHAROPINE DEHYDROGENASE"/>
    <property type="match status" value="1"/>
</dbReference>
<name>A0A9X1FLU4_9FLAO</name>
<feature type="domain" description="Saccharopine dehydrogenase-like C-terminal" evidence="3">
    <location>
        <begin position="126"/>
        <end position="437"/>
    </location>
</feature>
<evidence type="ECO:0000256" key="1">
    <source>
        <dbReference type="ARBA" id="ARBA00023002"/>
    </source>
</evidence>
<feature type="domain" description="Saccharopine dehydrogenase NADP binding" evidence="2">
    <location>
        <begin position="4"/>
        <end position="122"/>
    </location>
</feature>
<dbReference type="GO" id="GO:0005737">
    <property type="term" value="C:cytoplasm"/>
    <property type="evidence" value="ECO:0007669"/>
    <property type="project" value="TreeGrafter"/>
</dbReference>
<dbReference type="Pfam" id="PF16653">
    <property type="entry name" value="Sacchrp_dh_C"/>
    <property type="match status" value="1"/>
</dbReference>
<accession>A0A9X1FLU4</accession>
<organism evidence="4 5">
    <name type="scientific">Halomarinibacterium sedimenti</name>
    <dbReference type="NCBI Taxonomy" id="2857106"/>
    <lineage>
        <taxon>Bacteria</taxon>
        <taxon>Pseudomonadati</taxon>
        <taxon>Bacteroidota</taxon>
        <taxon>Flavobacteriia</taxon>
        <taxon>Flavobacteriales</taxon>
        <taxon>Flavobacteriaceae</taxon>
        <taxon>Halomarinibacterium</taxon>
    </lineage>
</organism>
<sequence length="456" mass="51894">MRHILIIGAGRSATSLIQYLLDKSEKENLFITIGDLSEENAQKFTQGHPNAKGIRFDVFNEAQRNEIIPQNDLIISMLPAHLHMEAAKDCLKHGKHMVTASYVSKEMQAIDEAVKEKGLVFMNEIGVDPGIDHMSAMKVIDHIRDQGGKMLLFESFTGGLIAPESDDNLWHYKFTWNPRNVVLAGQGGAAEFIQEGTYKYIPYHRLFRRTEFLDIEGYGRFEAYANRNSLKYRSIYGLEDILTLYRGTMRHVGFSKAWNMFVQLGMTDDGYTIPDSENLSYRAFVNLFLPYSPTDSVELKMRHNLKIDQDDIMWGKLEELDIFNPNKFIGIKDATPAQALQKILMDKWTLKPEDKDMIVMYHKFGYEVNGEKKQIDSSMVHIGEDQTYTAMAKTVGLPVAIAALKILNKEITTPGVQIPITREVYNPILEELATFGISFNEKHVPYMGYNPNNVSG</sequence>
<dbReference type="Proteomes" id="UP001138686">
    <property type="component" value="Unassembled WGS sequence"/>
</dbReference>